<keyword evidence="2" id="KW-0808">Transferase</keyword>
<dbReference type="RefSeq" id="WP_014803450.1">
    <property type="nucleotide sequence ID" value="NC_018020.1"/>
</dbReference>
<dbReference type="STRING" id="869212.Turpa_2299"/>
<sequence length="362" mass="40523">MAQKSNLRRDTDAMAPARVLVHAPNWVGDHAMAFPFYAALRELLPEAELVLVGRRWVSDLAPPWFDEIINLEGKELRKEDLKALRALRFDAGFTLSPSFRSAWLLKRLGITQRYGFASDLRSWLLTRSKNRQRHEPYNRFEHRALAYLRLLNIWLPAGIIAEDLFERFRDVRLEATPLAAVEKKFALPKAAERIVVCPGSTAASKKYPAGHHVRALELMREKNPHLQIVLLGAPIDQNDADVILRHFASDKKPAVFSLCGKTTLTEAHALISSARFVIANDSGLAHLTSLTATPLITFNGMGRRQETGPLTASKVMFDLDLPCSPCFAKVCPRRDAPLECLTGILPERVAAAGVQLLKAKRR</sequence>
<accession>I4B6N7</accession>
<comment type="similarity">
    <text evidence="3">Belongs to the glycosyltransferase 9 family.</text>
</comment>
<dbReference type="GO" id="GO:0009244">
    <property type="term" value="P:lipopolysaccharide core region biosynthetic process"/>
    <property type="evidence" value="ECO:0007669"/>
    <property type="project" value="TreeGrafter"/>
</dbReference>
<dbReference type="GO" id="GO:0005829">
    <property type="term" value="C:cytosol"/>
    <property type="evidence" value="ECO:0007669"/>
    <property type="project" value="TreeGrafter"/>
</dbReference>
<evidence type="ECO:0000256" key="5">
    <source>
        <dbReference type="ARBA" id="ARBA00047503"/>
    </source>
</evidence>
<dbReference type="InterPro" id="IPR011910">
    <property type="entry name" value="RfaF"/>
</dbReference>
<dbReference type="Pfam" id="PF01075">
    <property type="entry name" value="Glyco_transf_9"/>
    <property type="match status" value="1"/>
</dbReference>
<dbReference type="SUPFAM" id="SSF53756">
    <property type="entry name" value="UDP-Glycosyltransferase/glycogen phosphorylase"/>
    <property type="match status" value="1"/>
</dbReference>
<evidence type="ECO:0000256" key="2">
    <source>
        <dbReference type="ARBA" id="ARBA00022679"/>
    </source>
</evidence>
<evidence type="ECO:0000256" key="4">
    <source>
        <dbReference type="ARBA" id="ARBA00044042"/>
    </source>
</evidence>
<dbReference type="InterPro" id="IPR002201">
    <property type="entry name" value="Glyco_trans_9"/>
</dbReference>
<dbReference type="KEGG" id="tpx:Turpa_2299"/>
<evidence type="ECO:0000313" key="6">
    <source>
        <dbReference type="EMBL" id="AFM12944.1"/>
    </source>
</evidence>
<evidence type="ECO:0000256" key="1">
    <source>
        <dbReference type="ARBA" id="ARBA00022676"/>
    </source>
</evidence>
<protein>
    <recommendedName>
        <fullName evidence="4">lipopolysaccharide heptosyltransferase II</fullName>
        <ecNumber evidence="4">2.4.99.24</ecNumber>
    </recommendedName>
</protein>
<dbReference type="HOGENOM" id="CLU_038371_7_0_12"/>
<keyword evidence="1" id="KW-0328">Glycosyltransferase</keyword>
<dbReference type="PANTHER" id="PTHR30160:SF7">
    <property type="entry name" value="ADP-HEPTOSE--LPS HEPTOSYLTRANSFERASE 2"/>
    <property type="match status" value="1"/>
</dbReference>
<dbReference type="EC" id="2.4.99.24" evidence="4"/>
<dbReference type="NCBIfam" id="TIGR02195">
    <property type="entry name" value="heptsyl_trn_II"/>
    <property type="match status" value="1"/>
</dbReference>
<comment type="catalytic activity">
    <reaction evidence="5">
        <text>an L-alpha-D-Hep-(1-&gt;5)-[alpha-Kdo-(2-&gt;4)]-alpha-Kdo-(2-&gt;6)-lipid A + ADP-L-glycero-beta-D-manno-heptose = an L-alpha-D-Hep-(1-&gt;3)-L-alpha-D-Hep-(1-&gt;5)-[alpha-Kdo-(2-&gt;4)]-alpha-Kdo-(2-&gt;6)-lipid A + ADP + H(+)</text>
        <dbReference type="Rhea" id="RHEA:74071"/>
        <dbReference type="ChEBI" id="CHEBI:15378"/>
        <dbReference type="ChEBI" id="CHEBI:61506"/>
        <dbReference type="ChEBI" id="CHEBI:193068"/>
        <dbReference type="ChEBI" id="CHEBI:193069"/>
        <dbReference type="ChEBI" id="CHEBI:456216"/>
        <dbReference type="EC" id="2.4.99.24"/>
    </reaction>
</comment>
<evidence type="ECO:0000256" key="3">
    <source>
        <dbReference type="ARBA" id="ARBA00043995"/>
    </source>
</evidence>
<dbReference type="CDD" id="cd03789">
    <property type="entry name" value="GT9_LPS_heptosyltransferase"/>
    <property type="match status" value="1"/>
</dbReference>
<dbReference type="Proteomes" id="UP000006048">
    <property type="component" value="Chromosome"/>
</dbReference>
<proteinExistence type="inferred from homology"/>
<reference evidence="6 7" key="1">
    <citation type="submission" date="2012-06" db="EMBL/GenBank/DDBJ databases">
        <title>The complete chromosome of genome of Turneriella parva DSM 21527.</title>
        <authorList>
            <consortium name="US DOE Joint Genome Institute (JGI-PGF)"/>
            <person name="Lucas S."/>
            <person name="Han J."/>
            <person name="Lapidus A."/>
            <person name="Bruce D."/>
            <person name="Goodwin L."/>
            <person name="Pitluck S."/>
            <person name="Peters L."/>
            <person name="Kyrpides N."/>
            <person name="Mavromatis K."/>
            <person name="Ivanova N."/>
            <person name="Mikhailova N."/>
            <person name="Chertkov O."/>
            <person name="Detter J.C."/>
            <person name="Tapia R."/>
            <person name="Han C."/>
            <person name="Land M."/>
            <person name="Hauser L."/>
            <person name="Markowitz V."/>
            <person name="Cheng J.-F."/>
            <person name="Hugenholtz P."/>
            <person name="Woyke T."/>
            <person name="Wu D."/>
            <person name="Gronow S."/>
            <person name="Wellnitz S."/>
            <person name="Brambilla E."/>
            <person name="Klenk H.-P."/>
            <person name="Eisen J.A."/>
        </authorList>
    </citation>
    <scope>NUCLEOTIDE SEQUENCE [LARGE SCALE GENOMIC DNA]</scope>
    <source>
        <strain evidence="7">ATCC BAA-1111 / DSM 21527 / NCTC 11395 / H</strain>
    </source>
</reference>
<dbReference type="Gene3D" id="3.40.50.2000">
    <property type="entry name" value="Glycogen Phosphorylase B"/>
    <property type="match status" value="2"/>
</dbReference>
<organism evidence="6 7">
    <name type="scientific">Turneriella parva (strain ATCC BAA-1111 / DSM 21527 / NCTC 11395 / H)</name>
    <name type="common">Leptospira parva</name>
    <dbReference type="NCBI Taxonomy" id="869212"/>
    <lineage>
        <taxon>Bacteria</taxon>
        <taxon>Pseudomonadati</taxon>
        <taxon>Spirochaetota</taxon>
        <taxon>Spirochaetia</taxon>
        <taxon>Leptospirales</taxon>
        <taxon>Leptospiraceae</taxon>
        <taxon>Turneriella</taxon>
    </lineage>
</organism>
<dbReference type="AlphaFoldDB" id="I4B6N7"/>
<dbReference type="PANTHER" id="PTHR30160">
    <property type="entry name" value="TETRAACYLDISACCHARIDE 4'-KINASE-RELATED"/>
    <property type="match status" value="1"/>
</dbReference>
<gene>
    <name evidence="6" type="ordered locus">Turpa_2299</name>
</gene>
<dbReference type="PATRIC" id="fig|869212.3.peg.2312"/>
<dbReference type="InterPro" id="IPR051199">
    <property type="entry name" value="LPS_LOS_Heptosyltrfase"/>
</dbReference>
<dbReference type="OrthoDB" id="9760688at2"/>
<dbReference type="GO" id="GO:0008713">
    <property type="term" value="F:ADP-heptose-lipopolysaccharide heptosyltransferase activity"/>
    <property type="evidence" value="ECO:0007669"/>
    <property type="project" value="UniProtKB-EC"/>
</dbReference>
<dbReference type="EMBL" id="CP002959">
    <property type="protein sequence ID" value="AFM12944.1"/>
    <property type="molecule type" value="Genomic_DNA"/>
</dbReference>
<keyword evidence="7" id="KW-1185">Reference proteome</keyword>
<name>I4B6N7_TURPD</name>
<evidence type="ECO:0000313" key="7">
    <source>
        <dbReference type="Proteomes" id="UP000006048"/>
    </source>
</evidence>